<dbReference type="SUPFAM" id="SSF103481">
    <property type="entry name" value="Multidrug resistance efflux transporter EmrE"/>
    <property type="match status" value="1"/>
</dbReference>
<dbReference type="PANTHER" id="PTHR31965:SF1">
    <property type="entry name" value="TRANSMEMBRANE PROTEIN 42"/>
    <property type="match status" value="1"/>
</dbReference>
<keyword evidence="3" id="KW-1185">Reference proteome</keyword>
<keyword evidence="1" id="KW-0812">Transmembrane</keyword>
<dbReference type="InterPro" id="IPR037185">
    <property type="entry name" value="EmrE-like"/>
</dbReference>
<dbReference type="EMBL" id="QKWP01000790">
    <property type="protein sequence ID" value="RIB14855.1"/>
    <property type="molecule type" value="Genomic_DNA"/>
</dbReference>
<evidence type="ECO:0000313" key="3">
    <source>
        <dbReference type="Proteomes" id="UP000266673"/>
    </source>
</evidence>
<feature type="transmembrane region" description="Helical" evidence="1">
    <location>
        <begin position="20"/>
        <end position="39"/>
    </location>
</feature>
<accession>A0A397UXH0</accession>
<dbReference type="Proteomes" id="UP000266673">
    <property type="component" value="Unassembled WGS sequence"/>
</dbReference>
<dbReference type="STRING" id="44941.A0A397UXH0"/>
<dbReference type="AlphaFoldDB" id="A0A397UXH0"/>
<feature type="transmembrane region" description="Helical" evidence="1">
    <location>
        <begin position="76"/>
        <end position="100"/>
    </location>
</feature>
<name>A0A397UXH0_9GLOM</name>
<protein>
    <submittedName>
        <fullName evidence="2">Uncharacterized protein</fullName>
    </submittedName>
</protein>
<evidence type="ECO:0000256" key="1">
    <source>
        <dbReference type="SAM" id="Phobius"/>
    </source>
</evidence>
<gene>
    <name evidence="2" type="ORF">C2G38_2193879</name>
</gene>
<dbReference type="OrthoDB" id="5854584at2759"/>
<keyword evidence="1" id="KW-1133">Transmembrane helix</keyword>
<feature type="transmembrane region" description="Helical" evidence="1">
    <location>
        <begin position="138"/>
        <end position="161"/>
    </location>
</feature>
<dbReference type="PANTHER" id="PTHR31965">
    <property type="entry name" value="TRANSMEMBRANE PROTEIN 42"/>
    <property type="match status" value="1"/>
</dbReference>
<reference evidence="2 3" key="1">
    <citation type="submission" date="2018-06" db="EMBL/GenBank/DDBJ databases">
        <title>Comparative genomics reveals the genomic features of Rhizophagus irregularis, R. cerebriforme, R. diaphanum and Gigaspora rosea, and their symbiotic lifestyle signature.</title>
        <authorList>
            <person name="Morin E."/>
            <person name="San Clemente H."/>
            <person name="Chen E.C.H."/>
            <person name="De La Providencia I."/>
            <person name="Hainaut M."/>
            <person name="Kuo A."/>
            <person name="Kohler A."/>
            <person name="Murat C."/>
            <person name="Tang N."/>
            <person name="Roy S."/>
            <person name="Loubradou J."/>
            <person name="Henrissat B."/>
            <person name="Grigoriev I.V."/>
            <person name="Corradi N."/>
            <person name="Roux C."/>
            <person name="Martin F.M."/>
        </authorList>
    </citation>
    <scope>NUCLEOTIDE SEQUENCE [LARGE SCALE GENOMIC DNA]</scope>
    <source>
        <strain evidence="2 3">DAOM 194757</strain>
    </source>
</reference>
<keyword evidence="1" id="KW-0472">Membrane</keyword>
<organism evidence="2 3">
    <name type="scientific">Gigaspora rosea</name>
    <dbReference type="NCBI Taxonomy" id="44941"/>
    <lineage>
        <taxon>Eukaryota</taxon>
        <taxon>Fungi</taxon>
        <taxon>Fungi incertae sedis</taxon>
        <taxon>Mucoromycota</taxon>
        <taxon>Glomeromycotina</taxon>
        <taxon>Glomeromycetes</taxon>
        <taxon>Diversisporales</taxon>
        <taxon>Gigasporaceae</taxon>
        <taxon>Gigaspora</taxon>
    </lineage>
</organism>
<dbReference type="InterPro" id="IPR039632">
    <property type="entry name" value="TMEM42"/>
</dbReference>
<evidence type="ECO:0000313" key="2">
    <source>
        <dbReference type="EMBL" id="RIB14855.1"/>
    </source>
</evidence>
<dbReference type="Gene3D" id="1.10.3730.20">
    <property type="match status" value="1"/>
</dbReference>
<comment type="caution">
    <text evidence="2">The sequence shown here is derived from an EMBL/GenBank/DDBJ whole genome shotgun (WGS) entry which is preliminary data.</text>
</comment>
<feature type="transmembrane region" description="Helical" evidence="1">
    <location>
        <begin position="112"/>
        <end position="132"/>
    </location>
</feature>
<proteinExistence type="predicted"/>
<sequence length="172" mass="19071">MTSTKHTINTITTNSSFIPYSLLSGTFASLASVFAKLFTDTRTLSIAQYFCEIFSDSKNAKFCKEIEESGKGWENIIYSIRILCFASIFLCNALMWNFLTKALNKSSSSIQVTVLNSAINFCMTAILGNIIFGEALSLQWWFGAGFIVFGTVLVNISNTVAEGFDKEKTKIQ</sequence>